<gene>
    <name evidence="2" type="ORF">SAMN05444123_107117</name>
</gene>
<dbReference type="Proteomes" id="UP000199615">
    <property type="component" value="Unassembled WGS sequence"/>
</dbReference>
<feature type="region of interest" description="Disordered" evidence="1">
    <location>
        <begin position="174"/>
        <end position="198"/>
    </location>
</feature>
<organism evidence="2 3">
    <name type="scientific">Rhodopseudomonas pseudopalustris</name>
    <dbReference type="NCBI Taxonomy" id="1513892"/>
    <lineage>
        <taxon>Bacteria</taxon>
        <taxon>Pseudomonadati</taxon>
        <taxon>Pseudomonadota</taxon>
        <taxon>Alphaproteobacteria</taxon>
        <taxon>Hyphomicrobiales</taxon>
        <taxon>Nitrobacteraceae</taxon>
        <taxon>Rhodopseudomonas</taxon>
    </lineage>
</organism>
<proteinExistence type="predicted"/>
<feature type="region of interest" description="Disordered" evidence="1">
    <location>
        <begin position="114"/>
        <end position="151"/>
    </location>
</feature>
<evidence type="ECO:0000313" key="3">
    <source>
        <dbReference type="Proteomes" id="UP000199615"/>
    </source>
</evidence>
<dbReference type="AlphaFoldDB" id="A0A1H8UKW1"/>
<reference evidence="3" key="1">
    <citation type="submission" date="2016-10" db="EMBL/GenBank/DDBJ databases">
        <authorList>
            <person name="Varghese N."/>
            <person name="Submissions S."/>
        </authorList>
    </citation>
    <scope>NUCLEOTIDE SEQUENCE [LARGE SCALE GENOMIC DNA]</scope>
    <source>
        <strain evidence="3">DSM 123</strain>
    </source>
</reference>
<protein>
    <submittedName>
        <fullName evidence="2">Uncharacterized protein</fullName>
    </submittedName>
</protein>
<keyword evidence="3" id="KW-1185">Reference proteome</keyword>
<evidence type="ECO:0000256" key="1">
    <source>
        <dbReference type="SAM" id="MobiDB-lite"/>
    </source>
</evidence>
<dbReference type="EMBL" id="FODT01000007">
    <property type="protein sequence ID" value="SEP03849.1"/>
    <property type="molecule type" value="Genomic_DNA"/>
</dbReference>
<name>A0A1H8UKW1_9BRAD</name>
<sequence length="198" mass="21953">MPNWQILYARTTSIGNEARSNDLDRRIDPPPSSQIATASLMVKTCVARGNGSTSGFSHRASSTSRPVQSFKGGCDAAQCRVARGGRHRDQQSVENRRRYCNPRRRTVPGWICPNRSAEAISGSGSPSRVRSRRKNDRGEIGDAGPHPEQLPFFPRTEICLARVLGTWAVRGRPLSRSRHRRAEMPRPPQPLPIVSTFG</sequence>
<evidence type="ECO:0000313" key="2">
    <source>
        <dbReference type="EMBL" id="SEP03849.1"/>
    </source>
</evidence>
<accession>A0A1H8UKW1</accession>